<evidence type="ECO:0000256" key="11">
    <source>
        <dbReference type="ARBA" id="ARBA00049244"/>
    </source>
</evidence>
<dbReference type="GO" id="GO:0046872">
    <property type="term" value="F:metal ion binding"/>
    <property type="evidence" value="ECO:0007669"/>
    <property type="project" value="UniProtKB-KW"/>
</dbReference>
<protein>
    <recommendedName>
        <fullName evidence="2">DNA-directed DNA polymerase</fullName>
        <ecNumber evidence="2">2.7.7.7</ecNumber>
    </recommendedName>
</protein>
<dbReference type="Pfam" id="PF20964">
    <property type="entry name" value="DnaX_C"/>
    <property type="match status" value="1"/>
</dbReference>
<evidence type="ECO:0000256" key="1">
    <source>
        <dbReference type="ARBA" id="ARBA00006360"/>
    </source>
</evidence>
<dbReference type="InterPro" id="IPR012763">
    <property type="entry name" value="DNA_pol_III_sug/sutau_N"/>
</dbReference>
<dbReference type="SUPFAM" id="SSF52540">
    <property type="entry name" value="P-loop containing nucleoside triphosphate hydrolases"/>
    <property type="match status" value="1"/>
</dbReference>
<keyword evidence="10" id="KW-0239">DNA-directed DNA polymerase</keyword>
<reference evidence="14" key="1">
    <citation type="submission" date="2021-03" db="EMBL/GenBank/DDBJ databases">
        <title>Proteiniclasticum marinus sp. nov., isolated from tidal flat sediment.</title>
        <authorList>
            <person name="Namirimu T."/>
            <person name="Yang J.-A."/>
            <person name="Yang S.-H."/>
            <person name="Kim Y.-J."/>
            <person name="Kwon K.K."/>
        </authorList>
    </citation>
    <scope>NUCLEOTIDE SEQUENCE</scope>
    <source>
        <strain evidence="14">SCR006</strain>
    </source>
</reference>
<dbReference type="SUPFAM" id="SSF48019">
    <property type="entry name" value="post-AAA+ oligomerization domain-like"/>
    <property type="match status" value="1"/>
</dbReference>
<proteinExistence type="inferred from homology"/>
<name>A0A939KIT5_9CLOT</name>
<dbReference type="InterPro" id="IPR045085">
    <property type="entry name" value="HLD_clamp_pol_III_gamma_tau"/>
</dbReference>
<dbReference type="InterPro" id="IPR027417">
    <property type="entry name" value="P-loop_NTPase"/>
</dbReference>
<evidence type="ECO:0000256" key="8">
    <source>
        <dbReference type="ARBA" id="ARBA00022833"/>
    </source>
</evidence>
<dbReference type="GO" id="GO:0006261">
    <property type="term" value="P:DNA-templated DNA replication"/>
    <property type="evidence" value="ECO:0007669"/>
    <property type="project" value="TreeGrafter"/>
</dbReference>
<dbReference type="SMART" id="SM00382">
    <property type="entry name" value="AAA"/>
    <property type="match status" value="1"/>
</dbReference>
<dbReference type="InterPro" id="IPR050238">
    <property type="entry name" value="DNA_Rep/Repair_Clamp_Loader"/>
</dbReference>
<evidence type="ECO:0000256" key="5">
    <source>
        <dbReference type="ARBA" id="ARBA00022705"/>
    </source>
</evidence>
<dbReference type="RefSeq" id="WP_207598988.1">
    <property type="nucleotide sequence ID" value="NZ_JAFNJU010000003.1"/>
</dbReference>
<dbReference type="FunFam" id="1.10.8.60:FF:000013">
    <property type="entry name" value="DNA polymerase III subunit gamma/tau"/>
    <property type="match status" value="1"/>
</dbReference>
<dbReference type="InterPro" id="IPR048448">
    <property type="entry name" value="DnaX-like_C"/>
</dbReference>
<dbReference type="Proteomes" id="UP000664218">
    <property type="component" value="Unassembled WGS sequence"/>
</dbReference>
<evidence type="ECO:0000256" key="10">
    <source>
        <dbReference type="ARBA" id="ARBA00022932"/>
    </source>
</evidence>
<dbReference type="EMBL" id="JAFNJU010000003">
    <property type="protein sequence ID" value="MBO1264478.1"/>
    <property type="molecule type" value="Genomic_DNA"/>
</dbReference>
<gene>
    <name evidence="14" type="primary">dnaX</name>
    <name evidence="14" type="ORF">J3A84_05420</name>
</gene>
<dbReference type="Gene3D" id="3.40.50.300">
    <property type="entry name" value="P-loop containing nucleotide triphosphate hydrolases"/>
    <property type="match status" value="1"/>
</dbReference>
<keyword evidence="3 14" id="KW-0808">Transferase</keyword>
<dbReference type="AlphaFoldDB" id="A0A939KIT5"/>
<dbReference type="CDD" id="cd00009">
    <property type="entry name" value="AAA"/>
    <property type="match status" value="1"/>
</dbReference>
<dbReference type="GO" id="GO:0005524">
    <property type="term" value="F:ATP binding"/>
    <property type="evidence" value="ECO:0007669"/>
    <property type="project" value="UniProtKB-KW"/>
</dbReference>
<evidence type="ECO:0000259" key="13">
    <source>
        <dbReference type="SMART" id="SM00382"/>
    </source>
</evidence>
<dbReference type="GO" id="GO:0003677">
    <property type="term" value="F:DNA binding"/>
    <property type="evidence" value="ECO:0007669"/>
    <property type="project" value="InterPro"/>
</dbReference>
<keyword evidence="9" id="KW-0067">ATP-binding</keyword>
<keyword evidence="15" id="KW-1185">Reference proteome</keyword>
<keyword evidence="8" id="KW-0862">Zinc</keyword>
<evidence type="ECO:0000313" key="14">
    <source>
        <dbReference type="EMBL" id="MBO1264478.1"/>
    </source>
</evidence>
<evidence type="ECO:0000256" key="4">
    <source>
        <dbReference type="ARBA" id="ARBA00022695"/>
    </source>
</evidence>
<feature type="domain" description="AAA+ ATPase" evidence="13">
    <location>
        <begin position="37"/>
        <end position="179"/>
    </location>
</feature>
<evidence type="ECO:0000256" key="2">
    <source>
        <dbReference type="ARBA" id="ARBA00012417"/>
    </source>
</evidence>
<dbReference type="PANTHER" id="PTHR11669:SF0">
    <property type="entry name" value="PROTEIN STICHEL-LIKE 2"/>
    <property type="match status" value="1"/>
</dbReference>
<evidence type="ECO:0000313" key="15">
    <source>
        <dbReference type="Proteomes" id="UP000664218"/>
    </source>
</evidence>
<dbReference type="InterPro" id="IPR022754">
    <property type="entry name" value="DNA_pol_III_gamma-3"/>
</dbReference>
<evidence type="ECO:0000256" key="9">
    <source>
        <dbReference type="ARBA" id="ARBA00022840"/>
    </source>
</evidence>
<dbReference type="Gene3D" id="1.10.8.60">
    <property type="match status" value="1"/>
</dbReference>
<dbReference type="InterPro" id="IPR003593">
    <property type="entry name" value="AAA+_ATPase"/>
</dbReference>
<organism evidence="14 15">
    <name type="scientific">Proteiniclasticum aestuarii</name>
    <dbReference type="NCBI Taxonomy" id="2817862"/>
    <lineage>
        <taxon>Bacteria</taxon>
        <taxon>Bacillati</taxon>
        <taxon>Bacillota</taxon>
        <taxon>Clostridia</taxon>
        <taxon>Eubacteriales</taxon>
        <taxon>Clostridiaceae</taxon>
        <taxon>Proteiniclasticum</taxon>
    </lineage>
</organism>
<keyword evidence="4 14" id="KW-0548">Nucleotidyltransferase</keyword>
<comment type="catalytic activity">
    <reaction evidence="11">
        <text>DNA(n) + a 2'-deoxyribonucleoside 5'-triphosphate = DNA(n+1) + diphosphate</text>
        <dbReference type="Rhea" id="RHEA:22508"/>
        <dbReference type="Rhea" id="RHEA-COMP:17339"/>
        <dbReference type="Rhea" id="RHEA-COMP:17340"/>
        <dbReference type="ChEBI" id="CHEBI:33019"/>
        <dbReference type="ChEBI" id="CHEBI:61560"/>
        <dbReference type="ChEBI" id="CHEBI:173112"/>
        <dbReference type="EC" id="2.7.7.7"/>
    </reaction>
</comment>
<dbReference type="GO" id="GO:0003887">
    <property type="term" value="F:DNA-directed DNA polymerase activity"/>
    <property type="evidence" value="ECO:0007669"/>
    <property type="project" value="UniProtKB-KW"/>
</dbReference>
<evidence type="ECO:0000256" key="6">
    <source>
        <dbReference type="ARBA" id="ARBA00022723"/>
    </source>
</evidence>
<evidence type="ECO:0000256" key="3">
    <source>
        <dbReference type="ARBA" id="ARBA00022679"/>
    </source>
</evidence>
<dbReference type="Gene3D" id="1.20.272.10">
    <property type="match status" value="1"/>
</dbReference>
<dbReference type="NCBIfam" id="TIGR01128">
    <property type="entry name" value="holA"/>
    <property type="match status" value="1"/>
</dbReference>
<feature type="region of interest" description="Disordered" evidence="12">
    <location>
        <begin position="388"/>
        <end position="420"/>
    </location>
</feature>
<dbReference type="FunFam" id="3.40.50.300:FF:000014">
    <property type="entry name" value="DNA polymerase III subunit gamma/tau"/>
    <property type="match status" value="1"/>
</dbReference>
<dbReference type="Pfam" id="PF22608">
    <property type="entry name" value="DNAX_ATPase_lid"/>
    <property type="match status" value="1"/>
</dbReference>
<comment type="caution">
    <text evidence="14">The sequence shown here is derived from an EMBL/GenBank/DDBJ whole genome shotgun (WGS) entry which is preliminary data.</text>
</comment>
<evidence type="ECO:0000256" key="7">
    <source>
        <dbReference type="ARBA" id="ARBA00022741"/>
    </source>
</evidence>
<dbReference type="Pfam" id="PF12169">
    <property type="entry name" value="DNA_pol3_gamma3"/>
    <property type="match status" value="1"/>
</dbReference>
<keyword evidence="7" id="KW-0547">Nucleotide-binding</keyword>
<dbReference type="EC" id="2.7.7.7" evidence="2"/>
<dbReference type="GO" id="GO:0009360">
    <property type="term" value="C:DNA polymerase III complex"/>
    <property type="evidence" value="ECO:0007669"/>
    <property type="project" value="InterPro"/>
</dbReference>
<keyword evidence="6" id="KW-0479">Metal-binding</keyword>
<sequence length="558" mass="63177">MAYTALYREWRPRVFSDVIGQEHITTTLINEIRANRIGHAYLFSGTRGTGKTTCAKIMAKALNCVDLKNGEPCNKCHMCVKIDGGMSLDVVEQDAATNNKVDDIRDLIDEVQYPPHEGKYKVYILDEVHMLSTGAVNAFLKTLEEPPEHVVFILATTDPQKLPVTILSRCQRFDFKRIKYTEIAKRLRRIATEKGIYAEDRSLDLIARISDGAMRDALSIMDQAISMGEGKLDYEDILDMLGLSGQENLFRLSEAMLGKNVKESIRILDDVVDGGKDPYSFTKDLITHFRNILVAKIMPNPEEVIDLSKEDIEVIRRQGDIASNEVITRIIRLLQKAEEQAKFSKQSRIYLELAIISLTKNELDVSQESVLGRLSVIEDYLRRGHVVPKTDEGQKPQVAASTAPAAEKAPERKSKSDELTKAEELKVMKNAVKIEEEAFNEDCKVTLDMVKRNWKEIMEALKARRQMIIQASIIVGQPVKCDRGVIEVRFTKEYAFSRKRLEKKENKTILEEAASSILGEPVKFRFSVEGERAQQEEESPAETFDDALKKFGIDVVDE</sequence>
<accession>A0A939KIT5</accession>
<feature type="compositionally biased region" description="Basic and acidic residues" evidence="12">
    <location>
        <begin position="408"/>
        <end position="420"/>
    </location>
</feature>
<evidence type="ECO:0000256" key="12">
    <source>
        <dbReference type="SAM" id="MobiDB-lite"/>
    </source>
</evidence>
<dbReference type="Pfam" id="PF13177">
    <property type="entry name" value="DNA_pol3_delta2"/>
    <property type="match status" value="1"/>
</dbReference>
<keyword evidence="5" id="KW-0235">DNA replication</keyword>
<dbReference type="InterPro" id="IPR005790">
    <property type="entry name" value="DNA_polIII_delta"/>
</dbReference>
<dbReference type="InterPro" id="IPR008921">
    <property type="entry name" value="DNA_pol3_clamp-load_cplx_C"/>
</dbReference>
<dbReference type="NCBIfam" id="TIGR02397">
    <property type="entry name" value="dnaX_nterm"/>
    <property type="match status" value="1"/>
</dbReference>
<dbReference type="NCBIfam" id="NF004046">
    <property type="entry name" value="PRK05563.1"/>
    <property type="match status" value="1"/>
</dbReference>
<dbReference type="PANTHER" id="PTHR11669">
    <property type="entry name" value="REPLICATION FACTOR C / DNA POLYMERASE III GAMMA-TAU SUBUNIT"/>
    <property type="match status" value="1"/>
</dbReference>
<comment type="similarity">
    <text evidence="1">Belongs to the DnaX/STICHEL family.</text>
</comment>
<dbReference type="CDD" id="cd18137">
    <property type="entry name" value="HLD_clamp_pol_III_gamma_tau"/>
    <property type="match status" value="1"/>
</dbReference>